<gene>
    <name evidence="14" type="ORF">FB467_2546</name>
</gene>
<dbReference type="RefSeq" id="WP_211350605.1">
    <property type="nucleotide sequence ID" value="NZ_BAAAIK010000011.1"/>
</dbReference>
<comment type="function">
    <text evidence="3 12">Involved in coproporphyrin-dependent heme b biosynthesis. Catalyzes the oxidation of coproporphyrinogen III to coproporphyrin III.</text>
</comment>
<evidence type="ECO:0000256" key="6">
    <source>
        <dbReference type="ARBA" id="ARBA00012402"/>
    </source>
</evidence>
<dbReference type="Proteomes" id="UP000319516">
    <property type="component" value="Unassembled WGS sequence"/>
</dbReference>
<dbReference type="UniPathway" id="UPA00252"/>
<comment type="catalytic activity">
    <reaction evidence="1">
        <text>coproporphyrinogen III + 3 O2 = coproporphyrin III + 3 H2O2</text>
        <dbReference type="Rhea" id="RHEA:43436"/>
        <dbReference type="ChEBI" id="CHEBI:15379"/>
        <dbReference type="ChEBI" id="CHEBI:16240"/>
        <dbReference type="ChEBI" id="CHEBI:57309"/>
        <dbReference type="ChEBI" id="CHEBI:131725"/>
        <dbReference type="EC" id="1.3.3.15"/>
    </reaction>
    <physiologicalReaction direction="left-to-right" evidence="1">
        <dbReference type="Rhea" id="RHEA:43437"/>
    </physiologicalReaction>
</comment>
<evidence type="ECO:0000256" key="8">
    <source>
        <dbReference type="ARBA" id="ARBA00022630"/>
    </source>
</evidence>
<dbReference type="InterPro" id="IPR002937">
    <property type="entry name" value="Amino_oxidase"/>
</dbReference>
<keyword evidence="8 12" id="KW-0285">Flavoprotein</keyword>
<dbReference type="GO" id="GO:0006783">
    <property type="term" value="P:heme biosynthetic process"/>
    <property type="evidence" value="ECO:0007669"/>
    <property type="project" value="UniProtKB-UniRule"/>
</dbReference>
<evidence type="ECO:0000259" key="13">
    <source>
        <dbReference type="Pfam" id="PF01593"/>
    </source>
</evidence>
<dbReference type="PANTHER" id="PTHR42923">
    <property type="entry name" value="PROTOPORPHYRINOGEN OXIDASE"/>
    <property type="match status" value="1"/>
</dbReference>
<evidence type="ECO:0000256" key="4">
    <source>
        <dbReference type="ARBA" id="ARBA00004744"/>
    </source>
</evidence>
<evidence type="ECO:0000313" key="14">
    <source>
        <dbReference type="EMBL" id="TQL51400.1"/>
    </source>
</evidence>
<comment type="cofactor">
    <cofactor evidence="2 12">
        <name>FAD</name>
        <dbReference type="ChEBI" id="CHEBI:57692"/>
    </cofactor>
</comment>
<reference evidence="14 15" key="1">
    <citation type="submission" date="2019-06" db="EMBL/GenBank/DDBJ databases">
        <title>Sequencing the genomes of 1000 actinobacteria strains.</title>
        <authorList>
            <person name="Klenk H.-P."/>
        </authorList>
    </citation>
    <scope>NUCLEOTIDE SEQUENCE [LARGE SCALE GENOMIC DNA]</scope>
    <source>
        <strain evidence="14 15">DSM 12335</strain>
    </source>
</reference>
<evidence type="ECO:0000313" key="15">
    <source>
        <dbReference type="Proteomes" id="UP000319516"/>
    </source>
</evidence>
<dbReference type="GO" id="GO:0004729">
    <property type="term" value="F:oxygen-dependent protoporphyrinogen oxidase activity"/>
    <property type="evidence" value="ECO:0007669"/>
    <property type="project" value="UniProtKB-UniRule"/>
</dbReference>
<evidence type="ECO:0000256" key="7">
    <source>
        <dbReference type="ARBA" id="ARBA00019046"/>
    </source>
</evidence>
<dbReference type="Gene3D" id="3.90.660.20">
    <property type="entry name" value="Protoporphyrinogen oxidase, mitochondrial, domain 2"/>
    <property type="match status" value="1"/>
</dbReference>
<evidence type="ECO:0000256" key="5">
    <source>
        <dbReference type="ARBA" id="ARBA00008310"/>
    </source>
</evidence>
<comment type="similarity">
    <text evidence="5 12">Belongs to the protoporphyrinogen/coproporphyrinogen oxidase family. Coproporphyrinogen III oxidase subfamily.</text>
</comment>
<name>A0A542YTH4_9MICO</name>
<evidence type="ECO:0000256" key="2">
    <source>
        <dbReference type="ARBA" id="ARBA00001974"/>
    </source>
</evidence>
<keyword evidence="11 12" id="KW-0350">Heme biosynthesis</keyword>
<dbReference type="GO" id="GO:0005737">
    <property type="term" value="C:cytoplasm"/>
    <property type="evidence" value="ECO:0007669"/>
    <property type="project" value="UniProtKB-SubCell"/>
</dbReference>
<evidence type="ECO:0000256" key="3">
    <source>
        <dbReference type="ARBA" id="ARBA00002185"/>
    </source>
</evidence>
<protein>
    <recommendedName>
        <fullName evidence="7 12">Coproporphyrinogen III oxidase</fullName>
        <ecNumber evidence="6 12">1.3.3.15</ecNumber>
    </recommendedName>
</protein>
<feature type="domain" description="Amine oxidase" evidence="13">
    <location>
        <begin position="13"/>
        <end position="469"/>
    </location>
</feature>
<keyword evidence="12" id="KW-0963">Cytoplasm</keyword>
<evidence type="ECO:0000256" key="12">
    <source>
        <dbReference type="RuleBase" id="RU364052"/>
    </source>
</evidence>
<dbReference type="EC" id="1.3.3.15" evidence="6 12"/>
<evidence type="ECO:0000256" key="1">
    <source>
        <dbReference type="ARBA" id="ARBA00001755"/>
    </source>
</evidence>
<keyword evidence="10 12" id="KW-0560">Oxidoreductase</keyword>
<dbReference type="PANTHER" id="PTHR42923:SF3">
    <property type="entry name" value="PROTOPORPHYRINOGEN OXIDASE"/>
    <property type="match status" value="1"/>
</dbReference>
<keyword evidence="9 12" id="KW-0274">FAD</keyword>
<proteinExistence type="inferred from homology"/>
<comment type="subcellular location">
    <subcellularLocation>
        <location evidence="12">Cytoplasm</location>
    </subcellularLocation>
</comment>
<accession>A0A542YTH4</accession>
<evidence type="ECO:0000256" key="11">
    <source>
        <dbReference type="ARBA" id="ARBA00023133"/>
    </source>
</evidence>
<sequence>MSGASHLIVGAGISGLAAAWELTRHVPPSSITVLEGTDRVGGKLRAGTVAGVTLDVGAESVLARRPEAVDLMHEVGLTEHVVHPATRGSAIWSRGALHPMPPRTLMGVPADPDALLGLLTGPEVDRVRREEPAAPGTEPDLSIGSLVAQRLGEAVTDRLLEPLLGGVYAGHARSISAAATMPVLWEAYRSGERLLDVAARALPAPDTTATPAPVFAGLRGGLHRLPAALAAALSERGVTIRTGCTVRELHRDPDGAGWELVTGPVPAPTAYRANRVLLALPPAPTARLLRDHCPGAAHLVGGIETASMAVVALAFRAAELPPLTGTGLLVPPVERRAVKAATFSANKWAWVAEAGVGAGPAGEDLVVLRTSLGRHREERALQRSDADLVTASLADLADFLGGPVPAPVDALVQRWGGGLPQYAVGHLDRVAAVRAETAPVRGLEVTGAAYDGVGIPACIRAARAAARRLVDRP</sequence>
<dbReference type="Gene3D" id="1.10.3110.10">
    <property type="entry name" value="protoporphyrinogen ix oxidase, domain 3"/>
    <property type="match status" value="1"/>
</dbReference>
<dbReference type="NCBIfam" id="TIGR00562">
    <property type="entry name" value="proto_IX_ox"/>
    <property type="match status" value="1"/>
</dbReference>
<dbReference type="EMBL" id="VFOP01000001">
    <property type="protein sequence ID" value="TQL51400.1"/>
    <property type="molecule type" value="Genomic_DNA"/>
</dbReference>
<dbReference type="SUPFAM" id="SSF51905">
    <property type="entry name" value="FAD/NAD(P)-binding domain"/>
    <property type="match status" value="1"/>
</dbReference>
<dbReference type="Gene3D" id="3.50.50.60">
    <property type="entry name" value="FAD/NAD(P)-binding domain"/>
    <property type="match status" value="1"/>
</dbReference>
<evidence type="ECO:0000256" key="9">
    <source>
        <dbReference type="ARBA" id="ARBA00022827"/>
    </source>
</evidence>
<dbReference type="Pfam" id="PF01593">
    <property type="entry name" value="Amino_oxidase"/>
    <property type="match status" value="1"/>
</dbReference>
<dbReference type="InterPro" id="IPR004572">
    <property type="entry name" value="Protoporphyrinogen_oxidase"/>
</dbReference>
<keyword evidence="15" id="KW-1185">Reference proteome</keyword>
<comment type="caution">
    <text evidence="14">The sequence shown here is derived from an EMBL/GenBank/DDBJ whole genome shotgun (WGS) entry which is preliminary data.</text>
</comment>
<dbReference type="InterPro" id="IPR036188">
    <property type="entry name" value="FAD/NAD-bd_sf"/>
</dbReference>
<comment type="pathway">
    <text evidence="4 12">Porphyrin-containing compound metabolism; protoheme biosynthesis.</text>
</comment>
<dbReference type="AlphaFoldDB" id="A0A542YTH4"/>
<dbReference type="InterPro" id="IPR050464">
    <property type="entry name" value="Zeta_carotene_desat/Oxidored"/>
</dbReference>
<dbReference type="SUPFAM" id="SSF54373">
    <property type="entry name" value="FAD-linked reductases, C-terminal domain"/>
    <property type="match status" value="1"/>
</dbReference>
<organism evidence="14 15">
    <name type="scientific">Ornithinicoccus hortensis</name>
    <dbReference type="NCBI Taxonomy" id="82346"/>
    <lineage>
        <taxon>Bacteria</taxon>
        <taxon>Bacillati</taxon>
        <taxon>Actinomycetota</taxon>
        <taxon>Actinomycetes</taxon>
        <taxon>Micrococcales</taxon>
        <taxon>Intrasporangiaceae</taxon>
        <taxon>Ornithinicoccus</taxon>
    </lineage>
</organism>
<evidence type="ECO:0000256" key="10">
    <source>
        <dbReference type="ARBA" id="ARBA00023002"/>
    </source>
</evidence>